<sequence length="260" mass="29641">MNVVIIEDESLTAKRLEKLLADYDPAIRVVARIPSVAKAVQWFTDEAGENLPDLVFMDIHLEDDIAFRIIEQTKLKVPIIFTTAYDNYMLQAFKANSIDYLLKPIDEDELAAAIDKFKSLRQSAPPAANGQPDYSVLMSLLNKAGKPEYKDRFMVTIGTKIRSISTTDIAYFSYEDKATWLTTHDGQHISIEYSLDKLIPLLNPKDFFRVNRAFLVSLMAIRNIHTYSGSKLKVELKPTPREEVFVSGDRITDFKEWLGK</sequence>
<feature type="modified residue" description="4-aspartylphosphate" evidence="1">
    <location>
        <position position="58"/>
    </location>
</feature>
<dbReference type="EMBL" id="BAABHB010000019">
    <property type="protein sequence ID" value="GAA4419690.1"/>
    <property type="molecule type" value="Genomic_DNA"/>
</dbReference>
<dbReference type="Gene3D" id="3.40.50.2300">
    <property type="match status" value="1"/>
</dbReference>
<dbReference type="SMART" id="SM00850">
    <property type="entry name" value="LytTR"/>
    <property type="match status" value="1"/>
</dbReference>
<dbReference type="PANTHER" id="PTHR37299:SF1">
    <property type="entry name" value="STAGE 0 SPORULATION PROTEIN A HOMOLOG"/>
    <property type="match status" value="1"/>
</dbReference>
<dbReference type="InterPro" id="IPR007492">
    <property type="entry name" value="LytTR_DNA-bd_dom"/>
</dbReference>
<organism evidence="4 5">
    <name type="scientific">Nibrella viscosa</name>
    <dbReference type="NCBI Taxonomy" id="1084524"/>
    <lineage>
        <taxon>Bacteria</taxon>
        <taxon>Pseudomonadati</taxon>
        <taxon>Bacteroidota</taxon>
        <taxon>Cytophagia</taxon>
        <taxon>Cytophagales</taxon>
        <taxon>Spirosomataceae</taxon>
        <taxon>Nibrella</taxon>
    </lineage>
</organism>
<keyword evidence="4" id="KW-0238">DNA-binding</keyword>
<dbReference type="PROSITE" id="PS50930">
    <property type="entry name" value="HTH_LYTTR"/>
    <property type="match status" value="1"/>
</dbReference>
<dbReference type="SMART" id="SM00448">
    <property type="entry name" value="REC"/>
    <property type="match status" value="1"/>
</dbReference>
<keyword evidence="1" id="KW-0597">Phosphoprotein</keyword>
<accession>A0ABP8KZC9</accession>
<dbReference type="GO" id="GO:0003677">
    <property type="term" value="F:DNA binding"/>
    <property type="evidence" value="ECO:0007669"/>
    <property type="project" value="UniProtKB-KW"/>
</dbReference>
<dbReference type="Proteomes" id="UP001500936">
    <property type="component" value="Unassembled WGS sequence"/>
</dbReference>
<dbReference type="Pfam" id="PF04397">
    <property type="entry name" value="LytTR"/>
    <property type="match status" value="1"/>
</dbReference>
<feature type="domain" description="Response regulatory" evidence="2">
    <location>
        <begin position="2"/>
        <end position="118"/>
    </location>
</feature>
<gene>
    <name evidence="4" type="ORF">GCM10023187_54240</name>
</gene>
<dbReference type="RefSeq" id="WP_345271203.1">
    <property type="nucleotide sequence ID" value="NZ_BAABHB010000019.1"/>
</dbReference>
<name>A0ABP8KZC9_9BACT</name>
<protein>
    <submittedName>
        <fullName evidence="4">LytTR family DNA-binding domain-containing protein</fullName>
    </submittedName>
</protein>
<dbReference type="InterPro" id="IPR001789">
    <property type="entry name" value="Sig_transdc_resp-reg_receiver"/>
</dbReference>
<dbReference type="Pfam" id="PF00072">
    <property type="entry name" value="Response_reg"/>
    <property type="match status" value="1"/>
</dbReference>
<dbReference type="PROSITE" id="PS50110">
    <property type="entry name" value="RESPONSE_REGULATORY"/>
    <property type="match status" value="1"/>
</dbReference>
<evidence type="ECO:0000313" key="5">
    <source>
        <dbReference type="Proteomes" id="UP001500936"/>
    </source>
</evidence>
<dbReference type="Gene3D" id="2.40.50.1020">
    <property type="entry name" value="LytTr DNA-binding domain"/>
    <property type="match status" value="1"/>
</dbReference>
<evidence type="ECO:0000259" key="3">
    <source>
        <dbReference type="PROSITE" id="PS50930"/>
    </source>
</evidence>
<reference evidence="5" key="1">
    <citation type="journal article" date="2019" name="Int. J. Syst. Evol. Microbiol.">
        <title>The Global Catalogue of Microorganisms (GCM) 10K type strain sequencing project: providing services to taxonomists for standard genome sequencing and annotation.</title>
        <authorList>
            <consortium name="The Broad Institute Genomics Platform"/>
            <consortium name="The Broad Institute Genome Sequencing Center for Infectious Disease"/>
            <person name="Wu L."/>
            <person name="Ma J."/>
        </authorList>
    </citation>
    <scope>NUCLEOTIDE SEQUENCE [LARGE SCALE GENOMIC DNA]</scope>
    <source>
        <strain evidence="5">JCM 17925</strain>
    </source>
</reference>
<dbReference type="InterPro" id="IPR046947">
    <property type="entry name" value="LytR-like"/>
</dbReference>
<evidence type="ECO:0000313" key="4">
    <source>
        <dbReference type="EMBL" id="GAA4419690.1"/>
    </source>
</evidence>
<dbReference type="SUPFAM" id="SSF52172">
    <property type="entry name" value="CheY-like"/>
    <property type="match status" value="1"/>
</dbReference>
<evidence type="ECO:0000259" key="2">
    <source>
        <dbReference type="PROSITE" id="PS50110"/>
    </source>
</evidence>
<comment type="caution">
    <text evidence="4">The sequence shown here is derived from an EMBL/GenBank/DDBJ whole genome shotgun (WGS) entry which is preliminary data.</text>
</comment>
<feature type="domain" description="HTH LytTR-type" evidence="3">
    <location>
        <begin position="153"/>
        <end position="260"/>
    </location>
</feature>
<dbReference type="PANTHER" id="PTHR37299">
    <property type="entry name" value="TRANSCRIPTIONAL REGULATOR-RELATED"/>
    <property type="match status" value="1"/>
</dbReference>
<keyword evidence="5" id="KW-1185">Reference proteome</keyword>
<dbReference type="InterPro" id="IPR011006">
    <property type="entry name" value="CheY-like_superfamily"/>
</dbReference>
<proteinExistence type="predicted"/>
<evidence type="ECO:0000256" key="1">
    <source>
        <dbReference type="PROSITE-ProRule" id="PRU00169"/>
    </source>
</evidence>